<dbReference type="AlphaFoldDB" id="A7TTM5"/>
<dbReference type="InParanoid" id="A7TTM5"/>
<dbReference type="EMBL" id="DS480590">
    <property type="protein sequence ID" value="EDO14382.1"/>
    <property type="molecule type" value="Genomic_DNA"/>
</dbReference>
<keyword evidence="1" id="KW-0472">Membrane</keyword>
<keyword evidence="1" id="KW-0812">Transmembrane</keyword>
<dbReference type="GeneID" id="5542365"/>
<dbReference type="RefSeq" id="XP_001642240.1">
    <property type="nucleotide sequence ID" value="XM_001642190.1"/>
</dbReference>
<reference evidence="2 3" key="1">
    <citation type="journal article" date="2007" name="Proc. Natl. Acad. Sci. U.S.A.">
        <title>Independent sorting-out of thousands of duplicated gene pairs in two yeast species descended from a whole-genome duplication.</title>
        <authorList>
            <person name="Scannell D.R."/>
            <person name="Frank A.C."/>
            <person name="Conant G.C."/>
            <person name="Byrne K.P."/>
            <person name="Woolfit M."/>
            <person name="Wolfe K.H."/>
        </authorList>
    </citation>
    <scope>NUCLEOTIDE SEQUENCE [LARGE SCALE GENOMIC DNA]</scope>
    <source>
        <strain evidence="3">ATCC 22028 / DSM 70294 / BCRC 21397 / CBS 2163 / NBRC 10782 / NRRL Y-8283 / UCD 57-17</strain>
    </source>
</reference>
<name>A7TTM5_VANPO</name>
<dbReference type="KEGG" id="vpo:Kpol_240p1"/>
<proteinExistence type="predicted"/>
<feature type="transmembrane region" description="Helical" evidence="1">
    <location>
        <begin position="21"/>
        <end position="38"/>
    </location>
</feature>
<gene>
    <name evidence="2" type="ORF">Kpol_240p1</name>
</gene>
<accession>A7TTM5</accession>
<organism evidence="3">
    <name type="scientific">Vanderwaltozyma polyspora (strain ATCC 22028 / DSM 70294 / BCRC 21397 / CBS 2163 / NBRC 10782 / NRRL Y-8283 / UCD 57-17)</name>
    <name type="common">Kluyveromyces polysporus</name>
    <dbReference type="NCBI Taxonomy" id="436907"/>
    <lineage>
        <taxon>Eukaryota</taxon>
        <taxon>Fungi</taxon>
        <taxon>Dikarya</taxon>
        <taxon>Ascomycota</taxon>
        <taxon>Saccharomycotina</taxon>
        <taxon>Saccharomycetes</taxon>
        <taxon>Saccharomycetales</taxon>
        <taxon>Saccharomycetaceae</taxon>
        <taxon>Vanderwaltozyma</taxon>
    </lineage>
</organism>
<protein>
    <submittedName>
        <fullName evidence="2">Uncharacterized protein</fullName>
    </submittedName>
</protein>
<evidence type="ECO:0000256" key="1">
    <source>
        <dbReference type="SAM" id="Phobius"/>
    </source>
</evidence>
<keyword evidence="3" id="KW-1185">Reference proteome</keyword>
<evidence type="ECO:0000313" key="3">
    <source>
        <dbReference type="Proteomes" id="UP000000267"/>
    </source>
</evidence>
<dbReference type="Proteomes" id="UP000000267">
    <property type="component" value="Unassembled WGS sequence"/>
</dbReference>
<sequence length="111" mass="13123">MTEYKCWRERLVVKIRLINVTLYYNLGGALICMDYLVMNIPCSILDYIVIYGDKMTDITIMDLIGGYQFFEKTEISTCESNVFHQVNILVSQINKMNMENKTYFFVIDNKY</sequence>
<keyword evidence="1" id="KW-1133">Transmembrane helix</keyword>
<dbReference type="HOGENOM" id="CLU_2160311_0_0_1"/>
<evidence type="ECO:0000313" key="2">
    <source>
        <dbReference type="EMBL" id="EDO14382.1"/>
    </source>
</evidence>